<dbReference type="Proteomes" id="UP000502533">
    <property type="component" value="Chromosome"/>
</dbReference>
<protein>
    <recommendedName>
        <fullName evidence="4">Efflux pump membrane transporter BepE</fullName>
    </recommendedName>
</protein>
<evidence type="ECO:0008006" key="4">
    <source>
        <dbReference type="Google" id="ProtNLM"/>
    </source>
</evidence>
<feature type="transmembrane region" description="Helical" evidence="1">
    <location>
        <begin position="103"/>
        <end position="123"/>
    </location>
</feature>
<sequence>MIFAFLFALIAIYLVLSVQYNSFTDPVLILVSVPLSVFGALIPLALGVTTLNIYTEIGLITLIGLLSKHGILMVEFANEILHRDNVDRRTAIETAAAIRFRPIIMTTAAMVVGLAPLVIATGAGANSRFGLGTVIVVGMIVGTSMTLFVLPSVYTVVKPRRGKTI</sequence>
<feature type="transmembrane region" description="Helical" evidence="1">
    <location>
        <begin position="129"/>
        <end position="157"/>
    </location>
</feature>
<dbReference type="InterPro" id="IPR001036">
    <property type="entry name" value="Acrflvin-R"/>
</dbReference>
<keyword evidence="3" id="KW-1185">Reference proteome</keyword>
<evidence type="ECO:0000256" key="1">
    <source>
        <dbReference type="SAM" id="Phobius"/>
    </source>
</evidence>
<dbReference type="EMBL" id="CP050139">
    <property type="protein sequence ID" value="QIP37179.1"/>
    <property type="molecule type" value="Genomic_DNA"/>
</dbReference>
<dbReference type="PANTHER" id="PTHR32063:SF28">
    <property type="entry name" value="BLR2861 PROTEIN"/>
    <property type="match status" value="1"/>
</dbReference>
<evidence type="ECO:0000313" key="2">
    <source>
        <dbReference type="EMBL" id="QIP37179.1"/>
    </source>
</evidence>
<keyword evidence="1" id="KW-0472">Membrane</keyword>
<dbReference type="GO" id="GO:0042910">
    <property type="term" value="F:xenobiotic transmembrane transporter activity"/>
    <property type="evidence" value="ECO:0007669"/>
    <property type="project" value="TreeGrafter"/>
</dbReference>
<dbReference type="SUPFAM" id="SSF82866">
    <property type="entry name" value="Multidrug efflux transporter AcrB transmembrane domain"/>
    <property type="match status" value="1"/>
</dbReference>
<reference evidence="2 3" key="1">
    <citation type="submission" date="2020-03" db="EMBL/GenBank/DDBJ databases">
        <title>Isolation of cellulose-producing strains, genome characterization and application of the synthesized cellulose films as an economical and sustainable material for piezoelectric sensor construction.</title>
        <authorList>
            <person name="Mangayil R.K."/>
        </authorList>
    </citation>
    <scope>NUCLEOTIDE SEQUENCE [LARGE SCALE GENOMIC DNA]</scope>
    <source>
        <strain evidence="2 3">ENS 9a1a</strain>
    </source>
</reference>
<dbReference type="AlphaFoldDB" id="A0A858JPW1"/>
<keyword evidence="1" id="KW-0812">Transmembrane</keyword>
<accession>A0A858JPW1</accession>
<dbReference type="KEGG" id="kre:GWK63_15990"/>
<proteinExistence type="predicted"/>
<name>A0A858JPW1_9PROT</name>
<organism evidence="2 3">
    <name type="scientific">Komagataeibacter rhaeticus</name>
    <dbReference type="NCBI Taxonomy" id="215221"/>
    <lineage>
        <taxon>Bacteria</taxon>
        <taxon>Pseudomonadati</taxon>
        <taxon>Pseudomonadota</taxon>
        <taxon>Alphaproteobacteria</taxon>
        <taxon>Acetobacterales</taxon>
        <taxon>Acetobacteraceae</taxon>
        <taxon>Komagataeibacter</taxon>
    </lineage>
</organism>
<dbReference type="Gene3D" id="1.20.1640.10">
    <property type="entry name" value="Multidrug efflux transporter AcrB transmembrane domain"/>
    <property type="match status" value="1"/>
</dbReference>
<gene>
    <name evidence="2" type="ORF">GWK63_15990</name>
</gene>
<dbReference type="GO" id="GO:0005886">
    <property type="term" value="C:plasma membrane"/>
    <property type="evidence" value="ECO:0007669"/>
    <property type="project" value="TreeGrafter"/>
</dbReference>
<feature type="transmembrane region" description="Helical" evidence="1">
    <location>
        <begin position="27"/>
        <end position="54"/>
    </location>
</feature>
<dbReference type="Pfam" id="PF00873">
    <property type="entry name" value="ACR_tran"/>
    <property type="match status" value="1"/>
</dbReference>
<dbReference type="PRINTS" id="PR00702">
    <property type="entry name" value="ACRIFLAVINRP"/>
</dbReference>
<dbReference type="PANTHER" id="PTHR32063">
    <property type="match status" value="1"/>
</dbReference>
<keyword evidence="1" id="KW-1133">Transmembrane helix</keyword>
<evidence type="ECO:0000313" key="3">
    <source>
        <dbReference type="Proteomes" id="UP000502533"/>
    </source>
</evidence>
<dbReference type="RefSeq" id="WP_166498196.1">
    <property type="nucleotide sequence ID" value="NZ_JAIHLR010000146.1"/>
</dbReference>